<dbReference type="Pfam" id="PF01738">
    <property type="entry name" value="DLH"/>
    <property type="match status" value="1"/>
</dbReference>
<dbReference type="KEGG" id="aci:ACIAD2677"/>
<name>Q6F933_ACIAD</name>
<feature type="domain" description="Dienelactone hydrolase" evidence="1">
    <location>
        <begin position="29"/>
        <end position="244"/>
    </location>
</feature>
<dbReference type="InterPro" id="IPR051049">
    <property type="entry name" value="Dienelactone_hydrolase-like"/>
</dbReference>
<evidence type="ECO:0000259" key="1">
    <source>
        <dbReference type="Pfam" id="PF01738"/>
    </source>
</evidence>
<accession>Q6F933</accession>
<dbReference type="InterPro" id="IPR029058">
    <property type="entry name" value="AB_hydrolase_fold"/>
</dbReference>
<dbReference type="AlphaFoldDB" id="Q6F933"/>
<dbReference type="Proteomes" id="UP000000430">
    <property type="component" value="Chromosome"/>
</dbReference>
<evidence type="ECO:0000313" key="2">
    <source>
        <dbReference type="EMBL" id="CAG69432.1"/>
    </source>
</evidence>
<organism evidence="2 3">
    <name type="scientific">Acinetobacter baylyi (strain ATCC 33305 / BD413 / ADP1)</name>
    <dbReference type="NCBI Taxonomy" id="62977"/>
    <lineage>
        <taxon>Bacteria</taxon>
        <taxon>Pseudomonadati</taxon>
        <taxon>Pseudomonadota</taxon>
        <taxon>Gammaproteobacteria</taxon>
        <taxon>Moraxellales</taxon>
        <taxon>Moraxellaceae</taxon>
        <taxon>Acinetobacter</taxon>
    </lineage>
</organism>
<dbReference type="InterPro" id="IPR032710">
    <property type="entry name" value="NTF2-like_dom_sf"/>
</dbReference>
<dbReference type="GO" id="GO:0008806">
    <property type="term" value="F:carboxymethylenebutenolidase activity"/>
    <property type="evidence" value="ECO:0007669"/>
    <property type="project" value="UniProtKB-EC"/>
</dbReference>
<dbReference type="eggNOG" id="COG0412">
    <property type="taxonomic scope" value="Bacteria"/>
</dbReference>
<dbReference type="EC" id="3.1.1.45" evidence="2"/>
<dbReference type="HOGENOM" id="CLU_032662_0_0_6"/>
<dbReference type="InterPro" id="IPR002925">
    <property type="entry name" value="Dienelactn_hydro"/>
</dbReference>
<reference evidence="2 3" key="1">
    <citation type="journal article" date="2004" name="Nucleic Acids Res.">
        <title>Unique features revealed by the genome sequence of Acinetobacter sp. ADP1, a versatile and naturally transformation competent bacterium.</title>
        <authorList>
            <person name="Barbe V."/>
            <person name="Vallenet D."/>
            <person name="Fonknechten N."/>
            <person name="Kreimeyer A."/>
            <person name="Oztas S."/>
            <person name="Labarre L."/>
            <person name="Cruveiller S."/>
            <person name="Robert C."/>
            <person name="Duprat S."/>
            <person name="Wincker P."/>
            <person name="Ornston L.N."/>
            <person name="Weissenbach J."/>
            <person name="Marliere P."/>
            <person name="Cohen G.N."/>
            <person name="Medigue C."/>
        </authorList>
    </citation>
    <scope>NUCLEOTIDE SEQUENCE [LARGE SCALE GENOMIC DNA]</scope>
    <source>
        <strain evidence="3">ATCC 33305 / BD413 / ADP1</strain>
    </source>
</reference>
<protein>
    <submittedName>
        <fullName evidence="2">Putative carboxymethylenebutenolidase (Dienelactone hydrolase) (DLH)</fullName>
        <ecNumber evidence="2">3.1.1.45</ecNumber>
    </submittedName>
</protein>
<dbReference type="STRING" id="202950.GCA_001485005_02323"/>
<proteinExistence type="predicted"/>
<dbReference type="EMBL" id="CR543861">
    <property type="protein sequence ID" value="CAG69432.1"/>
    <property type="molecule type" value="Genomic_DNA"/>
</dbReference>
<sequence length="427" mass="47261">MITARVRSGVGEMAGQYIEVKTQTGTSFVAYLAVAEGGRGPGIVLCQEIFGVNAAMRAKADFLAEEGYTVIVPDLFWRTAPRIELGYTEQDFQKAFELYQNFDENLGVEDIRETLNYLKTLASCDADAGLGVVGYCLGGKLAYLAGCRIPEVACAVGYYGVGIEKALDELANVKGRMVLHIAELDKFTPPEARQQILDAAAQYNNVNAYVYEGVDHAFARPNSEHYHKPSARFAHERSVTALHQTIGPVYDLVALWEEHIRHEFDTRDVPATMATMVAEPYVNHIPTLTGGVGYSQLARFYQYHFVHQNPQDMKITSISRTVGSTQVVDEFIMSFTHDSEIDWLLPGVTPTGKYVEIPMLGVIQFRGPKLCHEHIYWDQASVLVQIGLLNPQGLPVAGIETAQKLLDEEMPSNTLMPSWSSSEGKSI</sequence>
<dbReference type="ESTHER" id="aciad-q6f933">
    <property type="family name" value="Dienelactone_hydrolase"/>
</dbReference>
<dbReference type="SUPFAM" id="SSF54427">
    <property type="entry name" value="NTF2-like"/>
    <property type="match status" value="1"/>
</dbReference>
<dbReference type="SUPFAM" id="SSF53474">
    <property type="entry name" value="alpha/beta-Hydrolases"/>
    <property type="match status" value="1"/>
</dbReference>
<evidence type="ECO:0000313" key="3">
    <source>
        <dbReference type="Proteomes" id="UP000000430"/>
    </source>
</evidence>
<keyword evidence="2" id="KW-0378">Hydrolase</keyword>
<dbReference type="PANTHER" id="PTHR46623:SF6">
    <property type="entry name" value="ALPHA_BETA-HYDROLASES SUPERFAMILY PROTEIN"/>
    <property type="match status" value="1"/>
</dbReference>
<dbReference type="Gene3D" id="3.10.450.50">
    <property type="match status" value="1"/>
</dbReference>
<dbReference type="PANTHER" id="PTHR46623">
    <property type="entry name" value="CARBOXYMETHYLENEBUTENOLIDASE-RELATED"/>
    <property type="match status" value="1"/>
</dbReference>
<dbReference type="Gene3D" id="3.40.50.1820">
    <property type="entry name" value="alpha/beta hydrolase"/>
    <property type="match status" value="1"/>
</dbReference>
<gene>
    <name evidence="2" type="ordered locus">ACIAD2677</name>
</gene>